<dbReference type="InterPro" id="IPR042635">
    <property type="entry name" value="MEGF10/SREC1/2-like"/>
</dbReference>
<dbReference type="Proteomes" id="UP000005408">
    <property type="component" value="Unassembled WGS sequence"/>
</dbReference>
<reference evidence="5" key="1">
    <citation type="submission" date="2022-08" db="UniProtKB">
        <authorList>
            <consortium name="EnsemblMetazoa"/>
        </authorList>
    </citation>
    <scope>IDENTIFICATION</scope>
    <source>
        <strain evidence="5">05x7-T-G4-1.051#20</strain>
    </source>
</reference>
<feature type="domain" description="EGF-like" evidence="4">
    <location>
        <begin position="164"/>
        <end position="203"/>
    </location>
</feature>
<feature type="chain" id="PRO_5036505668" description="EGF-like domain-containing protein" evidence="3">
    <location>
        <begin position="25"/>
        <end position="353"/>
    </location>
</feature>
<feature type="signal peptide" evidence="3">
    <location>
        <begin position="1"/>
        <end position="24"/>
    </location>
</feature>
<keyword evidence="6" id="KW-1185">Reference proteome</keyword>
<dbReference type="GO" id="GO:0005044">
    <property type="term" value="F:scavenger receptor activity"/>
    <property type="evidence" value="ECO:0007669"/>
    <property type="project" value="InterPro"/>
</dbReference>
<organism evidence="5 6">
    <name type="scientific">Magallana gigas</name>
    <name type="common">Pacific oyster</name>
    <name type="synonym">Crassostrea gigas</name>
    <dbReference type="NCBI Taxonomy" id="29159"/>
    <lineage>
        <taxon>Eukaryota</taxon>
        <taxon>Metazoa</taxon>
        <taxon>Spiralia</taxon>
        <taxon>Lophotrochozoa</taxon>
        <taxon>Mollusca</taxon>
        <taxon>Bivalvia</taxon>
        <taxon>Autobranchia</taxon>
        <taxon>Pteriomorphia</taxon>
        <taxon>Ostreida</taxon>
        <taxon>Ostreoidea</taxon>
        <taxon>Ostreidae</taxon>
        <taxon>Magallana</taxon>
    </lineage>
</organism>
<keyword evidence="2" id="KW-0472">Membrane</keyword>
<evidence type="ECO:0000259" key="4">
    <source>
        <dbReference type="SMART" id="SM00181"/>
    </source>
</evidence>
<dbReference type="SMART" id="SM00181">
    <property type="entry name" value="EGF"/>
    <property type="match status" value="3"/>
</dbReference>
<dbReference type="SUPFAM" id="SSF49785">
    <property type="entry name" value="Galactose-binding domain-like"/>
    <property type="match status" value="1"/>
</dbReference>
<name>A0A8W8NZ47_MAGGI</name>
<feature type="transmembrane region" description="Helical" evidence="2">
    <location>
        <begin position="262"/>
        <end position="285"/>
    </location>
</feature>
<evidence type="ECO:0000313" key="5">
    <source>
        <dbReference type="EnsemblMetazoa" id="G9391.1:cds"/>
    </source>
</evidence>
<protein>
    <recommendedName>
        <fullName evidence="4">EGF-like domain-containing protein</fullName>
    </recommendedName>
</protein>
<evidence type="ECO:0000256" key="3">
    <source>
        <dbReference type="SAM" id="SignalP"/>
    </source>
</evidence>
<accession>A0A8W8NZ47</accession>
<feature type="domain" description="EGF-like" evidence="4">
    <location>
        <begin position="210"/>
        <end position="246"/>
    </location>
</feature>
<keyword evidence="2" id="KW-0812">Transmembrane</keyword>
<dbReference type="AlphaFoldDB" id="A0A8W8NZ47"/>
<keyword evidence="3" id="KW-0732">Signal</keyword>
<proteinExistence type="predicted"/>
<dbReference type="Gene3D" id="2.60.120.260">
    <property type="entry name" value="Galactose-binding domain-like"/>
    <property type="match status" value="1"/>
</dbReference>
<feature type="domain" description="EGF-like" evidence="4">
    <location>
        <begin position="114"/>
        <end position="147"/>
    </location>
</feature>
<evidence type="ECO:0000256" key="1">
    <source>
        <dbReference type="ARBA" id="ARBA00022536"/>
    </source>
</evidence>
<keyword evidence="1" id="KW-0245">EGF-like domain</keyword>
<evidence type="ECO:0000256" key="2">
    <source>
        <dbReference type="SAM" id="Phobius"/>
    </source>
</evidence>
<dbReference type="PANTHER" id="PTHR24043:SF8">
    <property type="entry name" value="EGF-LIKE DOMAIN-CONTAINING PROTEIN"/>
    <property type="match status" value="1"/>
</dbReference>
<dbReference type="InterPro" id="IPR008979">
    <property type="entry name" value="Galactose-bd-like_sf"/>
</dbReference>
<dbReference type="Gene3D" id="2.170.300.10">
    <property type="entry name" value="Tie2 ligand-binding domain superfamily"/>
    <property type="match status" value="1"/>
</dbReference>
<sequence length="353" mass="39187">MCSRHFIQIANVVICIRLSGVCNAYVNLALHKPAFQSNSHQAKENVSVANHVVDGLKTDPSLDRGQCAATTLGKQTSTWWVDLTSIHSIHHITIYFMTINKGLGCQTAGYYGADCSNPCPHVNCQHCHSETGTCQGCMPGYQGQHCQSGELCNTNCDTGWYGEDCKEACGQCRDLDQCSNINGTCLTGCRAGFQGDFCNITCEFGYYGIGCRQKCSAFCETSFDCNTVTGQCNGGCMDGWEGPKCLKLSMFTIDAHKWKMEFYGMFCIVALFLMIFGIMVSYCVLTRFSKKDVLIQHDYNETEETGTGGISTVSEIDVSCYYYREVDESNDIDMSITNPAYEIEQYDERVELE</sequence>
<dbReference type="InterPro" id="IPR000742">
    <property type="entry name" value="EGF"/>
</dbReference>
<dbReference type="EnsemblMetazoa" id="G9391.1">
    <property type="protein sequence ID" value="G9391.1:cds"/>
    <property type="gene ID" value="G9391"/>
</dbReference>
<keyword evidence="2" id="KW-1133">Transmembrane helix</keyword>
<dbReference type="PANTHER" id="PTHR24043">
    <property type="entry name" value="SCAVENGER RECEPTOR CLASS F"/>
    <property type="match status" value="1"/>
</dbReference>
<evidence type="ECO:0000313" key="6">
    <source>
        <dbReference type="Proteomes" id="UP000005408"/>
    </source>
</evidence>